<dbReference type="EnsemblMetazoa" id="ASIC019308-RA">
    <property type="protein sequence ID" value="ASIC019308-PA"/>
    <property type="gene ID" value="ASIC019308"/>
</dbReference>
<dbReference type="PROSITE" id="PS50011">
    <property type="entry name" value="PROTEIN_KINASE_DOM"/>
    <property type="match status" value="1"/>
</dbReference>
<keyword evidence="8" id="KW-0479">Metal-binding</keyword>
<keyword evidence="4 7" id="KW-0067">ATP-binding</keyword>
<evidence type="ECO:0000256" key="6">
    <source>
        <dbReference type="PIRSR" id="PIRSR000615-1"/>
    </source>
</evidence>
<reference evidence="11 13" key="1">
    <citation type="journal article" date="2014" name="BMC Genomics">
        <title>Genome sequence of Anopheles sinensis provides insight into genetics basis of mosquito competence for malaria parasites.</title>
        <authorList>
            <person name="Zhou D."/>
            <person name="Zhang D."/>
            <person name="Ding G."/>
            <person name="Shi L."/>
            <person name="Hou Q."/>
            <person name="Ye Y."/>
            <person name="Xu Y."/>
            <person name="Zhou H."/>
            <person name="Xiong C."/>
            <person name="Li S."/>
            <person name="Yu J."/>
            <person name="Hong S."/>
            <person name="Yu X."/>
            <person name="Zou P."/>
            <person name="Chen C."/>
            <person name="Chang X."/>
            <person name="Wang W."/>
            <person name="Lv Y."/>
            <person name="Sun Y."/>
            <person name="Ma L."/>
            <person name="Shen B."/>
            <person name="Zhu C."/>
        </authorList>
    </citation>
    <scope>NUCLEOTIDE SEQUENCE [LARGE SCALE GENOMIC DNA]</scope>
</reference>
<evidence type="ECO:0000256" key="3">
    <source>
        <dbReference type="ARBA" id="ARBA00022777"/>
    </source>
</evidence>
<keyword evidence="5" id="KW-0829">Tyrosine-protein kinase</keyword>
<dbReference type="InterPro" id="IPR011009">
    <property type="entry name" value="Kinase-like_dom_sf"/>
</dbReference>
<dbReference type="Gene3D" id="3.30.200.20">
    <property type="entry name" value="Phosphorylase Kinase, domain 1"/>
    <property type="match status" value="1"/>
</dbReference>
<dbReference type="Pfam" id="PF07714">
    <property type="entry name" value="PK_Tyr_Ser-Thr"/>
    <property type="match status" value="1"/>
</dbReference>
<dbReference type="EMBL" id="KE525351">
    <property type="protein sequence ID" value="KFB51262.1"/>
    <property type="molecule type" value="Genomic_DNA"/>
</dbReference>
<dbReference type="InterPro" id="IPR001245">
    <property type="entry name" value="Ser-Thr/Tyr_kinase_cat_dom"/>
</dbReference>
<name>A0A084WM18_ANOSI</name>
<evidence type="ECO:0000259" key="10">
    <source>
        <dbReference type="PROSITE" id="PS50011"/>
    </source>
</evidence>
<dbReference type="GO" id="GO:0005886">
    <property type="term" value="C:plasma membrane"/>
    <property type="evidence" value="ECO:0007669"/>
    <property type="project" value="TreeGrafter"/>
</dbReference>
<evidence type="ECO:0000256" key="8">
    <source>
        <dbReference type="PIRSR" id="PIRSR000615-3"/>
    </source>
</evidence>
<evidence type="ECO:0000256" key="5">
    <source>
        <dbReference type="ARBA" id="ARBA00023137"/>
    </source>
</evidence>
<protein>
    <submittedName>
        <fullName evidence="12">Protein kinase domain-containing protein</fullName>
    </submittedName>
</protein>
<dbReference type="Gene3D" id="1.10.510.10">
    <property type="entry name" value="Transferase(Phosphotransferase) domain 1"/>
    <property type="match status" value="1"/>
</dbReference>
<evidence type="ECO:0000256" key="9">
    <source>
        <dbReference type="PIRSR" id="PIRSR000615-4"/>
    </source>
</evidence>
<dbReference type="GO" id="GO:0005524">
    <property type="term" value="F:ATP binding"/>
    <property type="evidence" value="ECO:0007669"/>
    <property type="project" value="UniProtKB-KW"/>
</dbReference>
<feature type="active site" description="Proton acceptor" evidence="6">
    <location>
        <position position="113"/>
    </location>
</feature>
<dbReference type="OrthoDB" id="7742632at2759"/>
<dbReference type="VEuPathDB" id="VectorBase:ASIC019308"/>
<dbReference type="InterPro" id="IPR000719">
    <property type="entry name" value="Prot_kinase_dom"/>
</dbReference>
<evidence type="ECO:0000313" key="12">
    <source>
        <dbReference type="EnsemblMetazoa" id="ASIC019308-PA"/>
    </source>
</evidence>
<dbReference type="PRINTS" id="PR00109">
    <property type="entry name" value="TYRKINASE"/>
</dbReference>
<dbReference type="InterPro" id="IPR008266">
    <property type="entry name" value="Tyr_kinase_AS"/>
</dbReference>
<keyword evidence="2 7" id="KW-0547">Nucleotide-binding</keyword>
<organism evidence="11">
    <name type="scientific">Anopheles sinensis</name>
    <name type="common">Mosquito</name>
    <dbReference type="NCBI Taxonomy" id="74873"/>
    <lineage>
        <taxon>Eukaryota</taxon>
        <taxon>Metazoa</taxon>
        <taxon>Ecdysozoa</taxon>
        <taxon>Arthropoda</taxon>
        <taxon>Hexapoda</taxon>
        <taxon>Insecta</taxon>
        <taxon>Pterygota</taxon>
        <taxon>Neoptera</taxon>
        <taxon>Endopterygota</taxon>
        <taxon>Diptera</taxon>
        <taxon>Nematocera</taxon>
        <taxon>Culicoidea</taxon>
        <taxon>Culicidae</taxon>
        <taxon>Anophelinae</taxon>
        <taxon>Anopheles</taxon>
    </lineage>
</organism>
<gene>
    <name evidence="11" type="ORF">ZHAS_00019308</name>
</gene>
<accession>A0A084WM18</accession>
<proteinExistence type="predicted"/>
<dbReference type="InterPro" id="IPR050122">
    <property type="entry name" value="RTK"/>
</dbReference>
<sequence>MMIQIGLHMNIVYFLGAVTKDRARGKIMLIFEYCQYGSLDVFLRDNAQRFVGCLDQLQNYEVCNAQLEMTHVDQEDKTDIGEWQLKTTDLISWASQVANGMDYLSSRNILHGDLAARNVLLYSLKVAKISDFGLSRKLERGIYKKSTDSPLPYKWLALECFTDGSFSVKTDVWAFGVFLWELFSLGATPYPGVTDGKQLLTMLQNAYRLENPAHSNQELYDLMLSCWYVVPHRRPDFRELASVFNAMLPVELRNIYIALQSQYIQQAILRHASAPTVEESTV</sequence>
<dbReference type="GO" id="GO:0004714">
    <property type="term" value="F:transmembrane receptor protein tyrosine kinase activity"/>
    <property type="evidence" value="ECO:0007669"/>
    <property type="project" value="TreeGrafter"/>
</dbReference>
<feature type="binding site" evidence="8">
    <location>
        <position position="118"/>
    </location>
    <ligand>
        <name>Mg(2+)</name>
        <dbReference type="ChEBI" id="CHEBI:18420"/>
    </ligand>
</feature>
<keyword evidence="3" id="KW-0418">Kinase</keyword>
<keyword evidence="8" id="KW-0460">Magnesium</keyword>
<dbReference type="CDD" id="cd00192">
    <property type="entry name" value="PTKc"/>
    <property type="match status" value="1"/>
</dbReference>
<dbReference type="GO" id="GO:0046872">
    <property type="term" value="F:metal ion binding"/>
    <property type="evidence" value="ECO:0007669"/>
    <property type="project" value="UniProtKB-KW"/>
</dbReference>
<dbReference type="OMA" id="YYSSFVQ"/>
<dbReference type="VEuPathDB" id="VectorBase:ASIS012304"/>
<dbReference type="AlphaFoldDB" id="A0A084WM18"/>
<dbReference type="SUPFAM" id="SSF56112">
    <property type="entry name" value="Protein kinase-like (PK-like)"/>
    <property type="match status" value="1"/>
</dbReference>
<dbReference type="Proteomes" id="UP000030765">
    <property type="component" value="Unassembled WGS sequence"/>
</dbReference>
<dbReference type="GO" id="GO:0043235">
    <property type="term" value="C:receptor complex"/>
    <property type="evidence" value="ECO:0007669"/>
    <property type="project" value="TreeGrafter"/>
</dbReference>
<dbReference type="STRING" id="74873.A0A084WM18"/>
<reference evidence="12" key="2">
    <citation type="submission" date="2020-05" db="UniProtKB">
        <authorList>
            <consortium name="EnsemblMetazoa"/>
        </authorList>
    </citation>
    <scope>IDENTIFICATION</scope>
</reference>
<evidence type="ECO:0000256" key="2">
    <source>
        <dbReference type="ARBA" id="ARBA00022741"/>
    </source>
</evidence>
<dbReference type="PIRSF" id="PIRSF000615">
    <property type="entry name" value="TyrPK_CSF1-R"/>
    <property type="match status" value="1"/>
</dbReference>
<keyword evidence="13" id="KW-1185">Reference proteome</keyword>
<dbReference type="PANTHER" id="PTHR24416:SF600">
    <property type="entry name" value="PDGF- AND VEGF-RECEPTOR RELATED, ISOFORM J"/>
    <property type="match status" value="1"/>
</dbReference>
<evidence type="ECO:0000256" key="7">
    <source>
        <dbReference type="PIRSR" id="PIRSR000615-2"/>
    </source>
</evidence>
<feature type="site" description="Important for interaction with phosphotyrosine-binding proteins" evidence="9">
    <location>
        <position position="256"/>
    </location>
</feature>
<feature type="binding site" evidence="7">
    <location>
        <position position="117"/>
    </location>
    <ligand>
        <name>ATP</name>
        <dbReference type="ChEBI" id="CHEBI:30616"/>
    </ligand>
</feature>
<evidence type="ECO:0000256" key="1">
    <source>
        <dbReference type="ARBA" id="ARBA00022679"/>
    </source>
</evidence>
<dbReference type="PANTHER" id="PTHR24416">
    <property type="entry name" value="TYROSINE-PROTEIN KINASE RECEPTOR"/>
    <property type="match status" value="1"/>
</dbReference>
<dbReference type="PROSITE" id="PS00109">
    <property type="entry name" value="PROTEIN_KINASE_TYR"/>
    <property type="match status" value="1"/>
</dbReference>
<evidence type="ECO:0000313" key="13">
    <source>
        <dbReference type="Proteomes" id="UP000030765"/>
    </source>
</evidence>
<dbReference type="EMBL" id="ATLV01024356">
    <property type="status" value="NOT_ANNOTATED_CDS"/>
    <property type="molecule type" value="Genomic_DNA"/>
</dbReference>
<dbReference type="GO" id="GO:0007169">
    <property type="term" value="P:cell surface receptor protein tyrosine kinase signaling pathway"/>
    <property type="evidence" value="ECO:0007669"/>
    <property type="project" value="TreeGrafter"/>
</dbReference>
<feature type="domain" description="Protein kinase" evidence="10">
    <location>
        <begin position="1"/>
        <end position="248"/>
    </location>
</feature>
<feature type="binding site" evidence="8">
    <location>
        <position position="131"/>
    </location>
    <ligand>
        <name>Mg(2+)</name>
        <dbReference type="ChEBI" id="CHEBI:18420"/>
    </ligand>
</feature>
<dbReference type="FunFam" id="1.10.510.10:FF:000554">
    <property type="entry name" value="Predicted protein"/>
    <property type="match status" value="1"/>
</dbReference>
<evidence type="ECO:0000313" key="11">
    <source>
        <dbReference type="EMBL" id="KFB51262.1"/>
    </source>
</evidence>
<evidence type="ECO:0000256" key="4">
    <source>
        <dbReference type="ARBA" id="ARBA00022840"/>
    </source>
</evidence>
<keyword evidence="1" id="KW-0808">Transferase</keyword>